<organism evidence="2">
    <name type="scientific">termite gut metagenome</name>
    <dbReference type="NCBI Taxonomy" id="433724"/>
    <lineage>
        <taxon>unclassified sequences</taxon>
        <taxon>metagenomes</taxon>
        <taxon>organismal metagenomes</taxon>
    </lineage>
</organism>
<gene>
    <name evidence="2" type="ORF">EZS27_022370</name>
</gene>
<dbReference type="Pfam" id="PF01408">
    <property type="entry name" value="GFO_IDH_MocA"/>
    <property type="match status" value="1"/>
</dbReference>
<protein>
    <submittedName>
        <fullName evidence="2">Inositol 2-dehydrogenase</fullName>
        <ecNumber evidence="2">1.1.1.18</ecNumber>
    </submittedName>
</protein>
<dbReference type="PROSITE" id="PS51318">
    <property type="entry name" value="TAT"/>
    <property type="match status" value="1"/>
</dbReference>
<sequence>MKKKQEVTRREFLGLSALGLASLTILPSWTVNGVRIAPSDRIIFGFIGVGRQGVSDFRAFSSCPGVQVVACSDVDSIKRDRFRILTTEWQKKNGVGERCDTYEFYEDLLERKDIDAISIATPDHWHALTAIHACQSGKDVHCQKPLSYTIAESLAMVKAVRSNKRIFQVGSQQRSSEEFQKAISLVRSGAIGHVDKVYVRIGEPPSPFNLPEVPVPANLNFNKWLGPLTNPKIHYQPEICPPIS</sequence>
<evidence type="ECO:0000313" key="2">
    <source>
        <dbReference type="EMBL" id="KAA6328762.1"/>
    </source>
</evidence>
<dbReference type="EMBL" id="SNRY01001760">
    <property type="protein sequence ID" value="KAA6328762.1"/>
    <property type="molecule type" value="Genomic_DNA"/>
</dbReference>
<dbReference type="GO" id="GO:0000166">
    <property type="term" value="F:nucleotide binding"/>
    <property type="evidence" value="ECO:0007669"/>
    <property type="project" value="InterPro"/>
</dbReference>
<feature type="non-terminal residue" evidence="2">
    <location>
        <position position="244"/>
    </location>
</feature>
<reference evidence="2" key="1">
    <citation type="submission" date="2019-03" db="EMBL/GenBank/DDBJ databases">
        <title>Single cell metagenomics reveals metabolic interactions within the superorganism composed of flagellate Streblomastix strix and complex community of Bacteroidetes bacteria on its surface.</title>
        <authorList>
            <person name="Treitli S.C."/>
            <person name="Kolisko M."/>
            <person name="Husnik F."/>
            <person name="Keeling P."/>
            <person name="Hampl V."/>
        </authorList>
    </citation>
    <scope>NUCLEOTIDE SEQUENCE</scope>
    <source>
        <strain evidence="2">STM</strain>
    </source>
</reference>
<dbReference type="GO" id="GO:0050112">
    <property type="term" value="F:inositol 2-dehydrogenase (NAD+) activity"/>
    <property type="evidence" value="ECO:0007669"/>
    <property type="project" value="UniProtKB-EC"/>
</dbReference>
<accession>A0A5J4R4Y9</accession>
<dbReference type="InterPro" id="IPR036291">
    <property type="entry name" value="NAD(P)-bd_dom_sf"/>
</dbReference>
<dbReference type="Gene3D" id="3.40.50.720">
    <property type="entry name" value="NAD(P)-binding Rossmann-like Domain"/>
    <property type="match status" value="1"/>
</dbReference>
<keyword evidence="2" id="KW-0560">Oxidoreductase</keyword>
<evidence type="ECO:0000259" key="1">
    <source>
        <dbReference type="Pfam" id="PF01408"/>
    </source>
</evidence>
<feature type="domain" description="Gfo/Idh/MocA-like oxidoreductase N-terminal" evidence="1">
    <location>
        <begin position="44"/>
        <end position="170"/>
    </location>
</feature>
<dbReference type="AlphaFoldDB" id="A0A5J4R4Y9"/>
<dbReference type="InterPro" id="IPR006311">
    <property type="entry name" value="TAT_signal"/>
</dbReference>
<comment type="caution">
    <text evidence="2">The sequence shown here is derived from an EMBL/GenBank/DDBJ whole genome shotgun (WGS) entry which is preliminary data.</text>
</comment>
<proteinExistence type="predicted"/>
<dbReference type="SUPFAM" id="SSF51735">
    <property type="entry name" value="NAD(P)-binding Rossmann-fold domains"/>
    <property type="match status" value="1"/>
</dbReference>
<dbReference type="InterPro" id="IPR000683">
    <property type="entry name" value="Gfo/Idh/MocA-like_OxRdtase_N"/>
</dbReference>
<dbReference type="PANTHER" id="PTHR43818">
    <property type="entry name" value="BCDNA.GH03377"/>
    <property type="match status" value="1"/>
</dbReference>
<name>A0A5J4R4Y9_9ZZZZ</name>
<dbReference type="EC" id="1.1.1.18" evidence="2"/>
<dbReference type="PANTHER" id="PTHR43818:SF5">
    <property type="entry name" value="OXIDOREDUCTASE FAMILY PROTEIN"/>
    <property type="match status" value="1"/>
</dbReference>
<dbReference type="InterPro" id="IPR050463">
    <property type="entry name" value="Gfo/Idh/MocA_oxidrdct_glycsds"/>
</dbReference>